<feature type="compositionally biased region" description="Basic residues" evidence="6">
    <location>
        <begin position="195"/>
        <end position="208"/>
    </location>
</feature>
<dbReference type="AlphaFoldDB" id="A0A4S2MPX8"/>
<evidence type="ECO:0000256" key="2">
    <source>
        <dbReference type="ARBA" id="ARBA00022722"/>
    </source>
</evidence>
<gene>
    <name evidence="8" type="ORF">EX30DRAFT_344915</name>
</gene>
<name>A0A4S2MPX8_9PEZI</name>
<dbReference type="InterPro" id="IPR012337">
    <property type="entry name" value="RNaseH-like_sf"/>
</dbReference>
<evidence type="ECO:0000256" key="5">
    <source>
        <dbReference type="ARBA" id="ARBA00025599"/>
    </source>
</evidence>
<dbReference type="STRING" id="341454.A0A4S2MPX8"/>
<dbReference type="GO" id="GO:0005634">
    <property type="term" value="C:nucleus"/>
    <property type="evidence" value="ECO:0007669"/>
    <property type="project" value="TreeGrafter"/>
</dbReference>
<reference evidence="8 9" key="1">
    <citation type="submission" date="2019-04" db="EMBL/GenBank/DDBJ databases">
        <title>Comparative genomics and transcriptomics to analyze fruiting body development in filamentous ascomycetes.</title>
        <authorList>
            <consortium name="DOE Joint Genome Institute"/>
            <person name="Lutkenhaus R."/>
            <person name="Traeger S."/>
            <person name="Breuer J."/>
            <person name="Kuo A."/>
            <person name="Lipzen A."/>
            <person name="Pangilinan J."/>
            <person name="Dilworth D."/>
            <person name="Sandor L."/>
            <person name="Poggeler S."/>
            <person name="Barry K."/>
            <person name="Grigoriev I.V."/>
            <person name="Nowrousian M."/>
        </authorList>
    </citation>
    <scope>NUCLEOTIDE SEQUENCE [LARGE SCALE GENOMIC DNA]</scope>
    <source>
        <strain evidence="8 9">CBS 389.68</strain>
    </source>
</reference>
<dbReference type="GO" id="GO:0000027">
    <property type="term" value="P:ribosomal large subunit assembly"/>
    <property type="evidence" value="ECO:0007669"/>
    <property type="project" value="TreeGrafter"/>
</dbReference>
<sequence>MGSVGRMSQLIQLVVLDYLTGEQLINTLVMAPSDLGIDNFRTQHSGITRAAYKTAIKNNTILRTGWQAARKALFRFMDSNTIIVGHNVKEDLRALRNAHDKIVDSQLLVQHATNLDEGVGLKRILAEVVGREIQNRGREGHDCHEDALAARDAVLWLIERRGDTQQWLEKLKCDADEKRRIQKEREMKKQEKKNSYRRGGGRCGRGRS</sequence>
<feature type="region of interest" description="Disordered" evidence="6">
    <location>
        <begin position="182"/>
        <end position="208"/>
    </location>
</feature>
<keyword evidence="3" id="KW-0378">Hydrolase</keyword>
<dbReference type="SMART" id="SM00479">
    <property type="entry name" value="EXOIII"/>
    <property type="match status" value="1"/>
</dbReference>
<evidence type="ECO:0000256" key="6">
    <source>
        <dbReference type="SAM" id="MobiDB-lite"/>
    </source>
</evidence>
<accession>A0A4S2MPX8</accession>
<dbReference type="GO" id="GO:0004527">
    <property type="term" value="F:exonuclease activity"/>
    <property type="evidence" value="ECO:0007669"/>
    <property type="project" value="UniProtKB-KW"/>
</dbReference>
<evidence type="ECO:0000256" key="4">
    <source>
        <dbReference type="ARBA" id="ARBA00022839"/>
    </source>
</evidence>
<comment type="function">
    <text evidence="5">Exoribonuclease involved in ribosome biosynthesis. Involved in the processing of ITS1, the internal transcribed spacer localized between the 18S and 5.8S rRNAs.</text>
</comment>
<dbReference type="SUPFAM" id="SSF53098">
    <property type="entry name" value="Ribonuclease H-like"/>
    <property type="match status" value="1"/>
</dbReference>
<dbReference type="Proteomes" id="UP000298138">
    <property type="component" value="Unassembled WGS sequence"/>
</dbReference>
<keyword evidence="2" id="KW-0540">Nuclease</keyword>
<dbReference type="InterPro" id="IPR013520">
    <property type="entry name" value="Ribonucl_H"/>
</dbReference>
<dbReference type="InterPro" id="IPR047021">
    <property type="entry name" value="REXO1/3/4-like"/>
</dbReference>
<dbReference type="GO" id="GO:0006364">
    <property type="term" value="P:rRNA processing"/>
    <property type="evidence" value="ECO:0007669"/>
    <property type="project" value="UniProtKB-KW"/>
</dbReference>
<evidence type="ECO:0000313" key="9">
    <source>
        <dbReference type="Proteomes" id="UP000298138"/>
    </source>
</evidence>
<dbReference type="OrthoDB" id="16516at2759"/>
<organism evidence="8 9">
    <name type="scientific">Ascodesmis nigricans</name>
    <dbReference type="NCBI Taxonomy" id="341454"/>
    <lineage>
        <taxon>Eukaryota</taxon>
        <taxon>Fungi</taxon>
        <taxon>Dikarya</taxon>
        <taxon>Ascomycota</taxon>
        <taxon>Pezizomycotina</taxon>
        <taxon>Pezizomycetes</taxon>
        <taxon>Pezizales</taxon>
        <taxon>Ascodesmidaceae</taxon>
        <taxon>Ascodesmis</taxon>
    </lineage>
</organism>
<dbReference type="PANTHER" id="PTHR12801">
    <property type="entry name" value="RNA EXONUCLEASE REXO1 / RECO3 FAMILY MEMBER-RELATED"/>
    <property type="match status" value="1"/>
</dbReference>
<feature type="domain" description="Exonuclease" evidence="7">
    <location>
        <begin position="1"/>
        <end position="163"/>
    </location>
</feature>
<dbReference type="GO" id="GO:0003676">
    <property type="term" value="F:nucleic acid binding"/>
    <property type="evidence" value="ECO:0007669"/>
    <property type="project" value="InterPro"/>
</dbReference>
<dbReference type="InterPro" id="IPR036397">
    <property type="entry name" value="RNaseH_sf"/>
</dbReference>
<dbReference type="PANTHER" id="PTHR12801:SF45">
    <property type="entry name" value="RNA EXONUCLEASE 4"/>
    <property type="match status" value="1"/>
</dbReference>
<keyword evidence="1" id="KW-0698">rRNA processing</keyword>
<dbReference type="EMBL" id="ML220180">
    <property type="protein sequence ID" value="TGZ76397.1"/>
    <property type="molecule type" value="Genomic_DNA"/>
</dbReference>
<keyword evidence="9" id="KW-1185">Reference proteome</keyword>
<proteinExistence type="predicted"/>
<dbReference type="InParanoid" id="A0A4S2MPX8"/>
<evidence type="ECO:0000313" key="8">
    <source>
        <dbReference type="EMBL" id="TGZ76397.1"/>
    </source>
</evidence>
<protein>
    <recommendedName>
        <fullName evidence="7">Exonuclease domain-containing protein</fullName>
    </recommendedName>
</protein>
<keyword evidence="4" id="KW-0269">Exonuclease</keyword>
<dbReference type="Gene3D" id="3.30.420.10">
    <property type="entry name" value="Ribonuclease H-like superfamily/Ribonuclease H"/>
    <property type="match status" value="1"/>
</dbReference>
<evidence type="ECO:0000259" key="7">
    <source>
        <dbReference type="SMART" id="SM00479"/>
    </source>
</evidence>
<evidence type="ECO:0000256" key="3">
    <source>
        <dbReference type="ARBA" id="ARBA00022801"/>
    </source>
</evidence>
<evidence type="ECO:0000256" key="1">
    <source>
        <dbReference type="ARBA" id="ARBA00022552"/>
    </source>
</evidence>
<feature type="compositionally biased region" description="Basic and acidic residues" evidence="6">
    <location>
        <begin position="182"/>
        <end position="194"/>
    </location>
</feature>